<dbReference type="GO" id="GO:0016787">
    <property type="term" value="F:hydrolase activity"/>
    <property type="evidence" value="ECO:0007669"/>
    <property type="project" value="UniProtKB-KW"/>
</dbReference>
<keyword evidence="2" id="KW-0378">Hydrolase</keyword>
<evidence type="ECO:0000313" key="2">
    <source>
        <dbReference type="EMBL" id="GIJ02926.1"/>
    </source>
</evidence>
<dbReference type="InterPro" id="IPR012349">
    <property type="entry name" value="Split_barrel_FMN-bd"/>
</dbReference>
<reference evidence="2" key="1">
    <citation type="submission" date="2021-01" db="EMBL/GenBank/DDBJ databases">
        <title>Whole genome shotgun sequence of Spirilliplanes yamanashiensis NBRC 15828.</title>
        <authorList>
            <person name="Komaki H."/>
            <person name="Tamura T."/>
        </authorList>
    </citation>
    <scope>NUCLEOTIDE SEQUENCE</scope>
    <source>
        <strain evidence="2">NBRC 15828</strain>
    </source>
</reference>
<name>A0A8J3Y6T0_9ACTN</name>
<organism evidence="2 3">
    <name type="scientific">Spirilliplanes yamanashiensis</name>
    <dbReference type="NCBI Taxonomy" id="42233"/>
    <lineage>
        <taxon>Bacteria</taxon>
        <taxon>Bacillati</taxon>
        <taxon>Actinomycetota</taxon>
        <taxon>Actinomycetes</taxon>
        <taxon>Micromonosporales</taxon>
        <taxon>Micromonosporaceae</taxon>
        <taxon>Spirilliplanes</taxon>
    </lineage>
</organism>
<comment type="caution">
    <text evidence="2">The sequence shown here is derived from an EMBL/GenBank/DDBJ whole genome shotgun (WGS) entry which is preliminary data.</text>
</comment>
<dbReference type="Proteomes" id="UP000652013">
    <property type="component" value="Unassembled WGS sequence"/>
</dbReference>
<evidence type="ECO:0000259" key="1">
    <source>
        <dbReference type="Pfam" id="PF01243"/>
    </source>
</evidence>
<dbReference type="PANTHER" id="PTHR42815">
    <property type="entry name" value="FAD-BINDING, PUTATIVE (AFU_ORTHOLOGUE AFUA_6G07600)-RELATED"/>
    <property type="match status" value="1"/>
</dbReference>
<dbReference type="InterPro" id="IPR011576">
    <property type="entry name" value="Pyridox_Oxase_N"/>
</dbReference>
<dbReference type="Gene3D" id="2.30.110.10">
    <property type="entry name" value="Electron Transport, Fmn-binding Protein, Chain A"/>
    <property type="match status" value="1"/>
</dbReference>
<sequence>MNDGERRLQERLGTTERADDFYERQVLDHLNEPMRAFVVRQEMMFVATSDARGECDNTFRAGPPGFVRVLDDRRITWPEYRGNGVMASLGNITENPHVGLVFIDFAERIGLHVNGHAELVEDLGLPEDPVPGRRAQLWVVARVEEAYIHCAKHIPRLLKVPRQRGHHTDEAQAKKSDYFAVRRTGQGAPAV</sequence>
<feature type="domain" description="Pyridoxamine 5'-phosphate oxidase N-terminal" evidence="1">
    <location>
        <begin position="32"/>
        <end position="124"/>
    </location>
</feature>
<proteinExistence type="predicted"/>
<evidence type="ECO:0000313" key="3">
    <source>
        <dbReference type="Proteomes" id="UP000652013"/>
    </source>
</evidence>
<protein>
    <submittedName>
        <fullName evidence="2">Hydrolase</fullName>
    </submittedName>
</protein>
<dbReference type="AlphaFoldDB" id="A0A8J3Y6T0"/>
<dbReference type="EMBL" id="BOOY01000016">
    <property type="protein sequence ID" value="GIJ02926.1"/>
    <property type="molecule type" value="Genomic_DNA"/>
</dbReference>
<dbReference type="RefSeq" id="WP_203938211.1">
    <property type="nucleotide sequence ID" value="NZ_BAAAGJ010000005.1"/>
</dbReference>
<dbReference type="PANTHER" id="PTHR42815:SF2">
    <property type="entry name" value="FAD-BINDING, PUTATIVE (AFU_ORTHOLOGUE AFUA_6G07600)-RELATED"/>
    <property type="match status" value="1"/>
</dbReference>
<keyword evidence="3" id="KW-1185">Reference proteome</keyword>
<accession>A0A8J3Y6T0</accession>
<dbReference type="Pfam" id="PF01243">
    <property type="entry name" value="PNPOx_N"/>
    <property type="match status" value="1"/>
</dbReference>
<gene>
    <name evidence="2" type="ORF">Sya03_22780</name>
</gene>
<dbReference type="SUPFAM" id="SSF50475">
    <property type="entry name" value="FMN-binding split barrel"/>
    <property type="match status" value="1"/>
</dbReference>